<feature type="transmembrane region" description="Helical" evidence="7">
    <location>
        <begin position="131"/>
        <end position="148"/>
    </location>
</feature>
<dbReference type="GO" id="GO:0005886">
    <property type="term" value="C:plasma membrane"/>
    <property type="evidence" value="ECO:0007669"/>
    <property type="project" value="UniProtKB-SubCell"/>
</dbReference>
<dbReference type="RefSeq" id="WP_390207145.1">
    <property type="nucleotide sequence ID" value="NZ_JBHTAX010000008.1"/>
</dbReference>
<comment type="subcellular location">
    <subcellularLocation>
        <location evidence="1">Cell membrane</location>
        <topology evidence="1">Multi-pass membrane protein</topology>
    </subcellularLocation>
</comment>
<keyword evidence="10" id="KW-1185">Reference proteome</keyword>
<feature type="domain" description="Copper resistance protein D" evidence="8">
    <location>
        <begin position="84"/>
        <end position="210"/>
    </location>
</feature>
<evidence type="ECO:0000313" key="10">
    <source>
        <dbReference type="Proteomes" id="UP001596417"/>
    </source>
</evidence>
<reference evidence="9 10" key="1">
    <citation type="journal article" date="2019" name="Int. J. Syst. Evol. Microbiol.">
        <title>The Global Catalogue of Microorganisms (GCM) 10K type strain sequencing project: providing services to taxonomists for standard genome sequencing and annotation.</title>
        <authorList>
            <consortium name="The Broad Institute Genomics Platform"/>
            <consortium name="The Broad Institute Genome Sequencing Center for Infectious Disease"/>
            <person name="Wu L."/>
            <person name="Ma J."/>
        </authorList>
    </citation>
    <scope>NUCLEOTIDE SEQUENCE [LARGE SCALE GENOMIC DNA]</scope>
    <source>
        <strain evidence="9 10">RDMS1</strain>
    </source>
</reference>
<evidence type="ECO:0000256" key="6">
    <source>
        <dbReference type="SAM" id="MobiDB-lite"/>
    </source>
</evidence>
<comment type="caution">
    <text evidence="9">The sequence shown here is derived from an EMBL/GenBank/DDBJ whole genome shotgun (WGS) entry which is preliminary data.</text>
</comment>
<sequence>MVQNERLSTRDWLGAVVAGGLLMQATVSWTSHSAAVTDGVVGIVADFAHLLGAALWIGGLVVLAMVVPTLLHRVSDDVAQPAAQLIRRFTVLATAGVTISVATGLTIAAWHVPTVNSLSATRYGSALSVKVALVLVAIGLGGFNRFILHRRLRTPKHRHEDRSIVRAMFVPLPTPGFHSTSSACEVVQTFVRAVRIELVILVVVVLLSGVITSIPTAANAIDQDESTNEIVYESVTNNVTATLRVVPGQVGPNVFDIQLTQDGERVSADEPVTILLQQSEQDTSLPQMELNRTGHGMYSTVGMIPRNGTWELRVNTWINGTYVSDHHTINVSSTNSSTDQMDHTQHQQQPTGSDFTRFLRFGALGVAIAGTVAVGYETMGTIARRRDD</sequence>
<gene>
    <name evidence="9" type="ORF">ACFQL7_28475</name>
</gene>
<evidence type="ECO:0000256" key="7">
    <source>
        <dbReference type="SAM" id="Phobius"/>
    </source>
</evidence>
<dbReference type="AlphaFoldDB" id="A0ABD5YVK1"/>
<keyword evidence="4 7" id="KW-1133">Transmembrane helix</keyword>
<evidence type="ECO:0000256" key="1">
    <source>
        <dbReference type="ARBA" id="ARBA00004651"/>
    </source>
</evidence>
<feature type="transmembrane region" description="Helical" evidence="7">
    <location>
        <begin position="91"/>
        <end position="111"/>
    </location>
</feature>
<feature type="transmembrane region" description="Helical" evidence="7">
    <location>
        <begin position="50"/>
        <end position="71"/>
    </location>
</feature>
<dbReference type="EMBL" id="JBHTAX010000008">
    <property type="protein sequence ID" value="MFC7193341.1"/>
    <property type="molecule type" value="Genomic_DNA"/>
</dbReference>
<dbReference type="InterPro" id="IPR008457">
    <property type="entry name" value="Cu-R_CopD_dom"/>
</dbReference>
<accession>A0ABD5YVK1</accession>
<dbReference type="Proteomes" id="UP001596417">
    <property type="component" value="Unassembled WGS sequence"/>
</dbReference>
<organism evidence="9 10">
    <name type="scientific">Halocatena marina</name>
    <dbReference type="NCBI Taxonomy" id="2934937"/>
    <lineage>
        <taxon>Archaea</taxon>
        <taxon>Methanobacteriati</taxon>
        <taxon>Methanobacteriota</taxon>
        <taxon>Stenosarchaea group</taxon>
        <taxon>Halobacteria</taxon>
        <taxon>Halobacteriales</taxon>
        <taxon>Natronomonadaceae</taxon>
        <taxon>Halocatena</taxon>
    </lineage>
</organism>
<evidence type="ECO:0000259" key="8">
    <source>
        <dbReference type="Pfam" id="PF05425"/>
    </source>
</evidence>
<evidence type="ECO:0000256" key="3">
    <source>
        <dbReference type="ARBA" id="ARBA00022692"/>
    </source>
</evidence>
<evidence type="ECO:0000256" key="2">
    <source>
        <dbReference type="ARBA" id="ARBA00022475"/>
    </source>
</evidence>
<feature type="transmembrane region" description="Helical" evidence="7">
    <location>
        <begin position="198"/>
        <end position="218"/>
    </location>
</feature>
<dbReference type="Pfam" id="PF05425">
    <property type="entry name" value="CopD"/>
    <property type="match status" value="1"/>
</dbReference>
<evidence type="ECO:0000256" key="4">
    <source>
        <dbReference type="ARBA" id="ARBA00022989"/>
    </source>
</evidence>
<keyword evidence="5 7" id="KW-0472">Membrane</keyword>
<feature type="region of interest" description="Disordered" evidence="6">
    <location>
        <begin position="329"/>
        <end position="351"/>
    </location>
</feature>
<dbReference type="PANTHER" id="PTHR34820">
    <property type="entry name" value="INNER MEMBRANE PROTEIN YEBZ"/>
    <property type="match status" value="1"/>
</dbReference>
<dbReference type="InterPro" id="IPR032694">
    <property type="entry name" value="CopC/D"/>
</dbReference>
<dbReference type="PANTHER" id="PTHR34820:SF4">
    <property type="entry name" value="INNER MEMBRANE PROTEIN YEBZ"/>
    <property type="match status" value="1"/>
</dbReference>
<evidence type="ECO:0000313" key="9">
    <source>
        <dbReference type="EMBL" id="MFC7193341.1"/>
    </source>
</evidence>
<feature type="transmembrane region" description="Helical" evidence="7">
    <location>
        <begin position="358"/>
        <end position="376"/>
    </location>
</feature>
<protein>
    <submittedName>
        <fullName evidence="9">Copper resistance D family protein</fullName>
    </submittedName>
</protein>
<keyword evidence="3 7" id="KW-0812">Transmembrane</keyword>
<proteinExistence type="predicted"/>
<name>A0ABD5YVK1_9EURY</name>
<feature type="transmembrane region" description="Helical" evidence="7">
    <location>
        <begin position="12"/>
        <end position="30"/>
    </location>
</feature>
<keyword evidence="2" id="KW-1003">Cell membrane</keyword>
<evidence type="ECO:0000256" key="5">
    <source>
        <dbReference type="ARBA" id="ARBA00023136"/>
    </source>
</evidence>